<evidence type="ECO:0000313" key="3">
    <source>
        <dbReference type="EMBL" id="CAF4249645.1"/>
    </source>
</evidence>
<feature type="region of interest" description="Disordered" evidence="1">
    <location>
        <begin position="1"/>
        <end position="35"/>
    </location>
</feature>
<feature type="non-terminal residue" evidence="2">
    <location>
        <position position="145"/>
    </location>
</feature>
<keyword evidence="4" id="KW-1185">Reference proteome</keyword>
<dbReference type="SUPFAM" id="SSF57603">
    <property type="entry name" value="FnI-like domain"/>
    <property type="match status" value="1"/>
</dbReference>
<comment type="caution">
    <text evidence="2">The sequence shown here is derived from an EMBL/GenBank/DDBJ whole genome shotgun (WGS) entry which is preliminary data.</text>
</comment>
<protein>
    <recommendedName>
        <fullName evidence="5">Pacifastin domain-containing protein</fullName>
    </recommendedName>
</protein>
<name>A0A815IM31_9BILA</name>
<dbReference type="Proteomes" id="UP000681722">
    <property type="component" value="Unassembled WGS sequence"/>
</dbReference>
<feature type="compositionally biased region" description="Acidic residues" evidence="1">
    <location>
        <begin position="12"/>
        <end position="22"/>
    </location>
</feature>
<evidence type="ECO:0000256" key="1">
    <source>
        <dbReference type="SAM" id="MobiDB-lite"/>
    </source>
</evidence>
<feature type="compositionally biased region" description="Polar residues" evidence="1">
    <location>
        <begin position="1"/>
        <end position="10"/>
    </location>
</feature>
<dbReference type="Gene3D" id="6.20.200.20">
    <property type="match status" value="1"/>
</dbReference>
<gene>
    <name evidence="2" type="ORF">GPM918_LOCUS31654</name>
    <name evidence="3" type="ORF">SRO942_LOCUS32304</name>
</gene>
<accession>A0A815IM31</accession>
<evidence type="ECO:0008006" key="5">
    <source>
        <dbReference type="Google" id="ProtNLM"/>
    </source>
</evidence>
<dbReference type="Proteomes" id="UP000663829">
    <property type="component" value="Unassembled WGS sequence"/>
</dbReference>
<proteinExistence type="predicted"/>
<sequence>QLTGGSSTYEYDTLEQADSGDEDEKKEQSSLTSPSTEASSTALIYFTPVNAKKHILTIKNDTAQILFVVFVLTTLTIVASRHNSIESLDKIYGPELSTSVSKEDCEFNGQYYMNGQIFMDDCNYCGCAYKQVTCTAMLCHTREPG</sequence>
<evidence type="ECO:0000313" key="2">
    <source>
        <dbReference type="EMBL" id="CAF1366781.1"/>
    </source>
</evidence>
<dbReference type="AlphaFoldDB" id="A0A815IM31"/>
<organism evidence="2 4">
    <name type="scientific">Didymodactylos carnosus</name>
    <dbReference type="NCBI Taxonomy" id="1234261"/>
    <lineage>
        <taxon>Eukaryota</taxon>
        <taxon>Metazoa</taxon>
        <taxon>Spiralia</taxon>
        <taxon>Gnathifera</taxon>
        <taxon>Rotifera</taxon>
        <taxon>Eurotatoria</taxon>
        <taxon>Bdelloidea</taxon>
        <taxon>Philodinida</taxon>
        <taxon>Philodinidae</taxon>
        <taxon>Didymodactylos</taxon>
    </lineage>
</organism>
<evidence type="ECO:0000313" key="4">
    <source>
        <dbReference type="Proteomes" id="UP000663829"/>
    </source>
</evidence>
<dbReference type="EMBL" id="CAJOBC010073162">
    <property type="protein sequence ID" value="CAF4249645.1"/>
    <property type="molecule type" value="Genomic_DNA"/>
</dbReference>
<dbReference type="OrthoDB" id="10026631at2759"/>
<reference evidence="2" key="1">
    <citation type="submission" date="2021-02" db="EMBL/GenBank/DDBJ databases">
        <authorList>
            <person name="Nowell W R."/>
        </authorList>
    </citation>
    <scope>NUCLEOTIDE SEQUENCE</scope>
</reference>
<dbReference type="EMBL" id="CAJNOQ010015697">
    <property type="protein sequence ID" value="CAF1366781.1"/>
    <property type="molecule type" value="Genomic_DNA"/>
</dbReference>